<gene>
    <name evidence="7" type="ORF">BGL_2c26290</name>
</gene>
<dbReference type="GO" id="GO:0015171">
    <property type="term" value="F:amino acid transmembrane transporter activity"/>
    <property type="evidence" value="ECO:0007669"/>
    <property type="project" value="TreeGrafter"/>
</dbReference>
<evidence type="ECO:0000313" key="7">
    <source>
        <dbReference type="EMBL" id="AJK50683.1"/>
    </source>
</evidence>
<keyword evidence="8" id="KW-1185">Reference proteome</keyword>
<evidence type="ECO:0000256" key="6">
    <source>
        <dbReference type="SAM" id="Phobius"/>
    </source>
</evidence>
<dbReference type="PANTHER" id="PTHR30086:SF20">
    <property type="entry name" value="ARGININE EXPORTER PROTEIN ARGO-RELATED"/>
    <property type="match status" value="1"/>
</dbReference>
<evidence type="ECO:0000256" key="1">
    <source>
        <dbReference type="ARBA" id="ARBA00004651"/>
    </source>
</evidence>
<dbReference type="PANTHER" id="PTHR30086">
    <property type="entry name" value="ARGININE EXPORTER PROTEIN ARGO"/>
    <property type="match status" value="1"/>
</dbReference>
<evidence type="ECO:0000256" key="4">
    <source>
        <dbReference type="ARBA" id="ARBA00022989"/>
    </source>
</evidence>
<keyword evidence="4 6" id="KW-1133">Transmembrane helix</keyword>
<dbReference type="Proteomes" id="UP000031838">
    <property type="component" value="Chromosome 2"/>
</dbReference>
<dbReference type="InterPro" id="IPR001123">
    <property type="entry name" value="LeuE-type"/>
</dbReference>
<evidence type="ECO:0000256" key="3">
    <source>
        <dbReference type="ARBA" id="ARBA00022692"/>
    </source>
</evidence>
<feature type="transmembrane region" description="Helical" evidence="6">
    <location>
        <begin position="20"/>
        <end position="44"/>
    </location>
</feature>
<reference evidence="8" key="1">
    <citation type="submission" date="2011-03" db="EMBL/GenBank/DDBJ databases">
        <authorList>
            <person name="Voget S."/>
            <person name="Streit W.R."/>
            <person name="Jaeger K.E."/>
            <person name="Daniel R."/>
        </authorList>
    </citation>
    <scope>NUCLEOTIDE SEQUENCE [LARGE SCALE GENOMIC DNA]</scope>
    <source>
        <strain evidence="8">PG1</strain>
    </source>
</reference>
<feature type="transmembrane region" description="Helical" evidence="6">
    <location>
        <begin position="158"/>
        <end position="184"/>
    </location>
</feature>
<feature type="transmembrane region" description="Helical" evidence="6">
    <location>
        <begin position="196"/>
        <end position="213"/>
    </location>
</feature>
<name>A0A0B6S4S0_BURPL</name>
<feature type="transmembrane region" description="Helical" evidence="6">
    <location>
        <begin position="128"/>
        <end position="152"/>
    </location>
</feature>
<evidence type="ECO:0000313" key="8">
    <source>
        <dbReference type="Proteomes" id="UP000031838"/>
    </source>
</evidence>
<protein>
    <submittedName>
        <fullName evidence="7">Putative lysine exporter protein (LYSE/YGGA), LysE type</fullName>
    </submittedName>
</protein>
<proteinExistence type="predicted"/>
<keyword evidence="2" id="KW-1003">Cell membrane</keyword>
<evidence type="ECO:0000256" key="2">
    <source>
        <dbReference type="ARBA" id="ARBA00022475"/>
    </source>
</evidence>
<keyword evidence="5 6" id="KW-0472">Membrane</keyword>
<accession>A0A0B6S4S0</accession>
<dbReference type="GO" id="GO:0033228">
    <property type="term" value="P:cysteine export across plasma membrane"/>
    <property type="evidence" value="ECO:0007669"/>
    <property type="project" value="TreeGrafter"/>
</dbReference>
<dbReference type="EMBL" id="CP002581">
    <property type="protein sequence ID" value="AJK50683.1"/>
    <property type="molecule type" value="Genomic_DNA"/>
</dbReference>
<dbReference type="Pfam" id="PF01810">
    <property type="entry name" value="LysE"/>
    <property type="match status" value="1"/>
</dbReference>
<comment type="subcellular location">
    <subcellularLocation>
        <location evidence="1">Cell membrane</location>
        <topology evidence="1">Multi-pass membrane protein</topology>
    </subcellularLocation>
</comment>
<feature type="transmembrane region" description="Helical" evidence="6">
    <location>
        <begin position="56"/>
        <end position="83"/>
    </location>
</feature>
<dbReference type="HOGENOM" id="CLU_079569_1_0_4"/>
<organism evidence="7 8">
    <name type="scientific">Burkholderia plantarii</name>
    <dbReference type="NCBI Taxonomy" id="41899"/>
    <lineage>
        <taxon>Bacteria</taxon>
        <taxon>Pseudomonadati</taxon>
        <taxon>Pseudomonadota</taxon>
        <taxon>Betaproteobacteria</taxon>
        <taxon>Burkholderiales</taxon>
        <taxon>Burkholderiaceae</taxon>
        <taxon>Burkholderia</taxon>
    </lineage>
</organism>
<dbReference type="KEGG" id="bgp:BGL_2c26290"/>
<keyword evidence="3 6" id="KW-0812">Transmembrane</keyword>
<dbReference type="AlphaFoldDB" id="A0A0B6S4S0"/>
<dbReference type="GO" id="GO:0005886">
    <property type="term" value="C:plasma membrane"/>
    <property type="evidence" value="ECO:0007669"/>
    <property type="project" value="UniProtKB-SubCell"/>
</dbReference>
<sequence length="214" mass="22266">MMHRPSVQCEPRSFESPPMTALLPLFLFVAVATLTPGGATTLATASGARFGFRRSLPLVTGIAAALAMLAAVAALGLGGLLLAMPSLQTAVKALGSAYLLWLAWRIARSGPPNAGQGPARPVTLASGFLLLWLNPKSWAMTVGAAASFALVASSPQRLALLLGAAFGVAAALSLALWCALGVLLARLFRTPRQWRILNLTMGLLLAASIVPTWR</sequence>
<evidence type="ECO:0000256" key="5">
    <source>
        <dbReference type="ARBA" id="ARBA00023136"/>
    </source>
</evidence>
<reference evidence="7 8" key="2">
    <citation type="journal article" date="2016" name="Appl. Microbiol. Biotechnol.">
        <title>Mutations improving production and secretion of extracellular lipase by Burkholderia glumae PG1.</title>
        <authorList>
            <person name="Knapp A."/>
            <person name="Voget S."/>
            <person name="Gao R."/>
            <person name="Zaburannyi N."/>
            <person name="Krysciak D."/>
            <person name="Breuer M."/>
            <person name="Hauer B."/>
            <person name="Streit W.R."/>
            <person name="Muller R."/>
            <person name="Daniel R."/>
            <person name="Jaeger K.E."/>
        </authorList>
    </citation>
    <scope>NUCLEOTIDE SEQUENCE [LARGE SCALE GENOMIC DNA]</scope>
    <source>
        <strain evidence="7 8">PG1</strain>
    </source>
</reference>